<organism evidence="3 4">
    <name type="scientific">Leucothrix pacifica</name>
    <dbReference type="NCBI Taxonomy" id="1247513"/>
    <lineage>
        <taxon>Bacteria</taxon>
        <taxon>Pseudomonadati</taxon>
        <taxon>Pseudomonadota</taxon>
        <taxon>Gammaproteobacteria</taxon>
        <taxon>Thiotrichales</taxon>
        <taxon>Thiotrichaceae</taxon>
        <taxon>Leucothrix</taxon>
    </lineage>
</organism>
<dbReference type="PANTHER" id="PTHR36508:SF1">
    <property type="entry name" value="PROTEIN SLYX"/>
    <property type="match status" value="1"/>
</dbReference>
<dbReference type="Proteomes" id="UP000245539">
    <property type="component" value="Unassembled WGS sequence"/>
</dbReference>
<reference evidence="3 4" key="1">
    <citation type="submission" date="2018-05" db="EMBL/GenBank/DDBJ databases">
        <title>Leucothrix arctica sp. nov., isolated from Arctic seawater.</title>
        <authorList>
            <person name="Choi A."/>
            <person name="Baek K."/>
        </authorList>
    </citation>
    <scope>NUCLEOTIDE SEQUENCE [LARGE SCALE GENOMIC DNA]</scope>
    <source>
        <strain evidence="3 4">JCM 18388</strain>
    </source>
</reference>
<feature type="region of interest" description="Disordered" evidence="2">
    <location>
        <begin position="46"/>
        <end position="69"/>
    </location>
</feature>
<accession>A0A317C267</accession>
<comment type="caution">
    <text evidence="3">The sequence shown here is derived from an EMBL/GenBank/DDBJ whole genome shotgun (WGS) entry which is preliminary data.</text>
</comment>
<feature type="compositionally biased region" description="Basic and acidic residues" evidence="2">
    <location>
        <begin position="59"/>
        <end position="69"/>
    </location>
</feature>
<gene>
    <name evidence="1" type="primary">slyX</name>
    <name evidence="3" type="ORF">DKW60_19295</name>
</gene>
<dbReference type="PANTHER" id="PTHR36508">
    <property type="entry name" value="PROTEIN SLYX"/>
    <property type="match status" value="1"/>
</dbReference>
<keyword evidence="4" id="KW-1185">Reference proteome</keyword>
<dbReference type="AlphaFoldDB" id="A0A317C267"/>
<dbReference type="Pfam" id="PF04102">
    <property type="entry name" value="SlyX"/>
    <property type="match status" value="1"/>
</dbReference>
<dbReference type="RefSeq" id="WP_109839306.1">
    <property type="nucleotide sequence ID" value="NZ_QGKM01000076.1"/>
</dbReference>
<proteinExistence type="inferred from homology"/>
<evidence type="ECO:0000313" key="4">
    <source>
        <dbReference type="Proteomes" id="UP000245539"/>
    </source>
</evidence>
<evidence type="ECO:0000256" key="1">
    <source>
        <dbReference type="HAMAP-Rule" id="MF_00715"/>
    </source>
</evidence>
<protein>
    <recommendedName>
        <fullName evidence="1">Protein SlyX homolog</fullName>
    </recommendedName>
</protein>
<name>A0A317C267_9GAMM</name>
<sequence>MSLEDRITNLEILLTQQDDVVDTLNRLVHDQRLQVEALQQQVKRLEEKLGNSGGSNMASEKDETPPPHY</sequence>
<evidence type="ECO:0000256" key="2">
    <source>
        <dbReference type="SAM" id="MobiDB-lite"/>
    </source>
</evidence>
<dbReference type="HAMAP" id="MF_00715">
    <property type="entry name" value="SlyX"/>
    <property type="match status" value="1"/>
</dbReference>
<evidence type="ECO:0000313" key="3">
    <source>
        <dbReference type="EMBL" id="PWQ92756.1"/>
    </source>
</evidence>
<dbReference type="OrthoDB" id="5771733at2"/>
<comment type="similarity">
    <text evidence="1">Belongs to the SlyX family.</text>
</comment>
<dbReference type="InterPro" id="IPR007236">
    <property type="entry name" value="SlyX"/>
</dbReference>
<dbReference type="EMBL" id="QGKM01000076">
    <property type="protein sequence ID" value="PWQ92756.1"/>
    <property type="molecule type" value="Genomic_DNA"/>
</dbReference>